<evidence type="ECO:0000313" key="3">
    <source>
        <dbReference type="Proteomes" id="UP000013209"/>
    </source>
</evidence>
<dbReference type="AlphaFoldDB" id="N8XQS9"/>
<protein>
    <recommendedName>
        <fullName evidence="4">PilC beta-propeller domain-containing protein</fullName>
    </recommendedName>
</protein>
<dbReference type="eggNOG" id="ENOG50328U3">
    <property type="taxonomic scope" value="Bacteria"/>
</dbReference>
<reference evidence="2 3" key="1">
    <citation type="submission" date="2013-02" db="EMBL/GenBank/DDBJ databases">
        <title>The Genome Sequence of Acinetobacter sp. CIP 56.2.</title>
        <authorList>
            <consortium name="The Broad Institute Genome Sequencing Platform"/>
            <consortium name="The Broad Institute Genome Sequencing Center for Infectious Disease"/>
            <person name="Cerqueira G."/>
            <person name="Feldgarden M."/>
            <person name="Courvalin P."/>
            <person name="Perichon B."/>
            <person name="Grillot-Courvalin C."/>
            <person name="Clermont D."/>
            <person name="Rocha E."/>
            <person name="Yoon E.-J."/>
            <person name="Nemec A."/>
            <person name="Walker B."/>
            <person name="Young S.K."/>
            <person name="Zeng Q."/>
            <person name="Gargeya S."/>
            <person name="Fitzgerald M."/>
            <person name="Haas B."/>
            <person name="Abouelleil A."/>
            <person name="Alvarado L."/>
            <person name="Arachchi H.M."/>
            <person name="Berlin A.M."/>
            <person name="Chapman S.B."/>
            <person name="Dewar J."/>
            <person name="Goldberg J."/>
            <person name="Griggs A."/>
            <person name="Gujja S."/>
            <person name="Hansen M."/>
            <person name="Howarth C."/>
            <person name="Imamovic A."/>
            <person name="Larimer J."/>
            <person name="McCowan C."/>
            <person name="Murphy C."/>
            <person name="Neiman D."/>
            <person name="Pearson M."/>
            <person name="Priest M."/>
            <person name="Roberts A."/>
            <person name="Saif S."/>
            <person name="Shea T."/>
            <person name="Sisk P."/>
            <person name="Sykes S."/>
            <person name="Wortman J."/>
            <person name="Nusbaum C."/>
            <person name="Birren B."/>
        </authorList>
    </citation>
    <scope>NUCLEOTIDE SEQUENCE [LARGE SCALE GENOMIC DNA]</scope>
    <source>
        <strain evidence="2 3">CIP 56.2</strain>
    </source>
</reference>
<feature type="signal peptide" evidence="1">
    <location>
        <begin position="1"/>
        <end position="29"/>
    </location>
</feature>
<dbReference type="EMBL" id="APPH01000009">
    <property type="protein sequence ID" value="ENV09420.1"/>
    <property type="molecule type" value="Genomic_DNA"/>
</dbReference>
<name>N8XQS9_9GAMM</name>
<evidence type="ECO:0000256" key="1">
    <source>
        <dbReference type="SAM" id="SignalP"/>
    </source>
</evidence>
<evidence type="ECO:0000313" key="2">
    <source>
        <dbReference type="EMBL" id="ENV09420.1"/>
    </source>
</evidence>
<sequence>MTRLTSTVLFKRTVLASFISLCVSQSIFALQEISDDVLSETTGEGIAFLPRDFSFRFNGAENPLANGSTPLNFTDTGYIRYIPVGPLTQKSLDTNKDGIVSSLDRAVGKADLFLYGLALSKANGNANNRFNNTSGIASWGTATNPWILKVATESGVPTFTPDDVSGTTPVRNTDTGAVTYLALEAPLFNKVLPTNAIDGADAYNLKLGLWADAFVRNPNVAENMAATGNQFNLGELNGTTDNTNTRANRLRLNAVWDGFGINGSRIQIFQTLGGSNSTGGMSKFYNETLGLNGLLRLNSGPSDTLRATATANAVWVEASPVATNTYTVPTALATIGAAPAFASSGGCGVSGTSPDARNLSTFSRGDCIQNERILTRTSRTTTTWGAPTTGKILRIGTQETTDSNILTTPAINGGTAPIFRDPSVNDGAIYIYNLNTNLVLGSLYQPLVLGVADDGRNVSLEIARIPNKESIYKKIYTNYSRPVTASDPSAWQFNGGYYGSTCNVHYCGEHPSGTVTALSNNYQGSTATHSSITIGSTVYNSAKNELTAYSGAEAVGISFGALQSGTVVNDQQYKQVQQQNRNWTTGFERYCSGGTNWLGSCQGYSWRYFNQNWQAFDAWKNTDRTTYSNDIHITSPRDPILNPNGGIPTVAPVKATAPSNNFGSAAIDGLLIQHLKMTTTGL</sequence>
<keyword evidence="1" id="KW-0732">Signal</keyword>
<feature type="chain" id="PRO_5004136250" description="PilC beta-propeller domain-containing protein" evidence="1">
    <location>
        <begin position="30"/>
        <end position="682"/>
    </location>
</feature>
<comment type="caution">
    <text evidence="2">The sequence shown here is derived from an EMBL/GenBank/DDBJ whole genome shotgun (WGS) entry which is preliminary data.</text>
</comment>
<dbReference type="RefSeq" id="WP_004804850.1">
    <property type="nucleotide sequence ID" value="NZ_KB849440.1"/>
</dbReference>
<proteinExistence type="predicted"/>
<dbReference type="HOGENOM" id="CLU_015757_0_0_6"/>
<organism evidence="2 3">
    <name type="scientific">Acinetobacter higginsii</name>
    <dbReference type="NCBI Taxonomy" id="70347"/>
    <lineage>
        <taxon>Bacteria</taxon>
        <taxon>Pseudomonadati</taxon>
        <taxon>Pseudomonadota</taxon>
        <taxon>Gammaproteobacteria</taxon>
        <taxon>Moraxellales</taxon>
        <taxon>Moraxellaceae</taxon>
        <taxon>Acinetobacter</taxon>
    </lineage>
</organism>
<gene>
    <name evidence="2" type="ORF">F966_02077</name>
</gene>
<dbReference type="Proteomes" id="UP000013209">
    <property type="component" value="Unassembled WGS sequence"/>
</dbReference>
<accession>N8XQS9</accession>
<dbReference type="STRING" id="1144672.F966_02077"/>
<dbReference type="PATRIC" id="fig|1144672.3.peg.1981"/>
<evidence type="ECO:0008006" key="4">
    <source>
        <dbReference type="Google" id="ProtNLM"/>
    </source>
</evidence>